<dbReference type="EMBL" id="HBFG01001768">
    <property type="protein sequence ID" value="CAD8729828.1"/>
    <property type="molecule type" value="Transcribed_RNA"/>
</dbReference>
<evidence type="ECO:0000313" key="2">
    <source>
        <dbReference type="EMBL" id="CAD8729828.1"/>
    </source>
</evidence>
<gene>
    <name evidence="2" type="ORF">PDEL0327_LOCUS1321</name>
</gene>
<proteinExistence type="predicted"/>
<evidence type="ECO:0000256" key="1">
    <source>
        <dbReference type="SAM" id="SignalP"/>
    </source>
</evidence>
<keyword evidence="1" id="KW-0732">Signal</keyword>
<sequence>MNYSLSKHQLALLLIASLSSSAQGFTVPFDRSFPASALSTAVTAASSPRTGNSCLFSTDFDFPSAMPEKPELTMEEKLIESADNFIEAMDNQLSDKSIAPPELEALREARKANADPKEMTLKIYELMIERAMRYDEDPETSTLTPTGFDIPNNLDVPEVKKEFAHLYSYGMMLMNRGMLDGETLKGIVIERLIKRTELTPEEFDKWLGY</sequence>
<feature type="chain" id="PRO_5031376273" description="RxLR effector protein" evidence="1">
    <location>
        <begin position="25"/>
        <end position="209"/>
    </location>
</feature>
<feature type="signal peptide" evidence="1">
    <location>
        <begin position="1"/>
        <end position="24"/>
    </location>
</feature>
<dbReference type="AlphaFoldDB" id="A0A7S0TDI5"/>
<organism evidence="2">
    <name type="scientific">Pseudo-nitzschia delicatissima</name>
    <dbReference type="NCBI Taxonomy" id="44447"/>
    <lineage>
        <taxon>Eukaryota</taxon>
        <taxon>Sar</taxon>
        <taxon>Stramenopiles</taxon>
        <taxon>Ochrophyta</taxon>
        <taxon>Bacillariophyta</taxon>
        <taxon>Bacillariophyceae</taxon>
        <taxon>Bacillariophycidae</taxon>
        <taxon>Bacillariales</taxon>
        <taxon>Bacillariaceae</taxon>
        <taxon>Pseudo-nitzschia</taxon>
    </lineage>
</organism>
<name>A0A7S0TDI5_9STRA</name>
<evidence type="ECO:0008006" key="3">
    <source>
        <dbReference type="Google" id="ProtNLM"/>
    </source>
</evidence>
<protein>
    <recommendedName>
        <fullName evidence="3">RxLR effector protein</fullName>
    </recommendedName>
</protein>
<accession>A0A7S0TDI5</accession>
<reference evidence="2" key="1">
    <citation type="submission" date="2021-01" db="EMBL/GenBank/DDBJ databases">
        <authorList>
            <person name="Corre E."/>
            <person name="Pelletier E."/>
            <person name="Niang G."/>
            <person name="Scheremetjew M."/>
            <person name="Finn R."/>
            <person name="Kale V."/>
            <person name="Holt S."/>
            <person name="Cochrane G."/>
            <person name="Meng A."/>
            <person name="Brown T."/>
            <person name="Cohen L."/>
        </authorList>
    </citation>
    <scope>NUCLEOTIDE SEQUENCE</scope>
    <source>
        <strain evidence="2">B596</strain>
    </source>
</reference>